<feature type="region of interest" description="Disordered" evidence="13">
    <location>
        <begin position="365"/>
        <end position="388"/>
    </location>
</feature>
<keyword evidence="4" id="KW-0808">Transferase</keyword>
<keyword evidence="8" id="KW-0067">ATP-binding</keyword>
<evidence type="ECO:0000256" key="9">
    <source>
        <dbReference type="ARBA" id="ARBA00047974"/>
    </source>
</evidence>
<reference evidence="16" key="1">
    <citation type="submission" date="2022-07" db="EMBL/GenBank/DDBJ databases">
        <title>Phylogenomic reconstructions and comparative analyses of Kickxellomycotina fungi.</title>
        <authorList>
            <person name="Reynolds N.K."/>
            <person name="Stajich J.E."/>
            <person name="Barry K."/>
            <person name="Grigoriev I.V."/>
            <person name="Crous P."/>
            <person name="Smith M.E."/>
        </authorList>
    </citation>
    <scope>NUCLEOTIDE SEQUENCE</scope>
    <source>
        <strain evidence="16">RSA 1196</strain>
    </source>
</reference>
<keyword evidence="6" id="KW-0418">Kinase</keyword>
<dbReference type="GO" id="GO:0005829">
    <property type="term" value="C:cytosol"/>
    <property type="evidence" value="ECO:0007669"/>
    <property type="project" value="TreeGrafter"/>
</dbReference>
<dbReference type="FunFam" id="3.40.50.10440:FF:000001">
    <property type="entry name" value="Dihydroxyacetone kinase, DhaK subunit"/>
    <property type="match status" value="1"/>
</dbReference>
<dbReference type="Gene3D" id="3.30.1180.20">
    <property type="entry name" value="Dihydroxyacetone kinase, domain 2"/>
    <property type="match status" value="1"/>
</dbReference>
<evidence type="ECO:0000256" key="5">
    <source>
        <dbReference type="ARBA" id="ARBA00022741"/>
    </source>
</evidence>
<organism evidence="16 17">
    <name type="scientific">Dispira parvispora</name>
    <dbReference type="NCBI Taxonomy" id="1520584"/>
    <lineage>
        <taxon>Eukaryota</taxon>
        <taxon>Fungi</taxon>
        <taxon>Fungi incertae sedis</taxon>
        <taxon>Zoopagomycota</taxon>
        <taxon>Kickxellomycotina</taxon>
        <taxon>Dimargaritomycetes</taxon>
        <taxon>Dimargaritales</taxon>
        <taxon>Dimargaritaceae</taxon>
        <taxon>Dispira</taxon>
    </lineage>
</organism>
<dbReference type="FunFam" id="1.25.40.340:FF:000002">
    <property type="entry name" value="Dihydroxyacetone kinase, L subunit"/>
    <property type="match status" value="1"/>
</dbReference>
<comment type="catalytic activity">
    <reaction evidence="10">
        <text>dihydroxyacetone + ATP = dihydroxyacetone phosphate + ADP + H(+)</text>
        <dbReference type="Rhea" id="RHEA:15773"/>
        <dbReference type="ChEBI" id="CHEBI:15378"/>
        <dbReference type="ChEBI" id="CHEBI:16016"/>
        <dbReference type="ChEBI" id="CHEBI:30616"/>
        <dbReference type="ChEBI" id="CHEBI:57642"/>
        <dbReference type="ChEBI" id="CHEBI:456216"/>
        <dbReference type="EC" id="2.7.1.29"/>
    </reaction>
</comment>
<keyword evidence="5" id="KW-0547">Nucleotide-binding</keyword>
<dbReference type="PROSITE" id="PS51480">
    <property type="entry name" value="DHAL"/>
    <property type="match status" value="1"/>
</dbReference>
<dbReference type="Gene3D" id="3.40.50.10440">
    <property type="entry name" value="Dihydroxyacetone kinase, domain 1"/>
    <property type="match status" value="1"/>
</dbReference>
<evidence type="ECO:0000256" key="7">
    <source>
        <dbReference type="ARBA" id="ARBA00022798"/>
    </source>
</evidence>
<dbReference type="InterPro" id="IPR050861">
    <property type="entry name" value="Dihydroxyacetone_Kinase"/>
</dbReference>
<evidence type="ECO:0000256" key="13">
    <source>
        <dbReference type="SAM" id="MobiDB-lite"/>
    </source>
</evidence>
<evidence type="ECO:0000256" key="10">
    <source>
        <dbReference type="ARBA" id="ARBA00048898"/>
    </source>
</evidence>
<keyword evidence="17" id="KW-1185">Reference proteome</keyword>
<protein>
    <recommendedName>
        <fullName evidence="18">Dihydroxyacetone kinase</fullName>
    </recommendedName>
</protein>
<dbReference type="SUPFAM" id="SSF82549">
    <property type="entry name" value="DAK1/DegV-like"/>
    <property type="match status" value="1"/>
</dbReference>
<evidence type="ECO:0000313" key="17">
    <source>
        <dbReference type="Proteomes" id="UP001150925"/>
    </source>
</evidence>
<dbReference type="PROSITE" id="PS51481">
    <property type="entry name" value="DHAK"/>
    <property type="match status" value="1"/>
</dbReference>
<evidence type="ECO:0000256" key="11">
    <source>
        <dbReference type="PIRSR" id="PIRSR612734-1"/>
    </source>
</evidence>
<dbReference type="Proteomes" id="UP001150925">
    <property type="component" value="Unassembled WGS sequence"/>
</dbReference>
<dbReference type="GO" id="GO:0005524">
    <property type="term" value="F:ATP binding"/>
    <property type="evidence" value="ECO:0007669"/>
    <property type="project" value="UniProtKB-KW"/>
</dbReference>
<feature type="domain" description="DhaL" evidence="14">
    <location>
        <begin position="399"/>
        <end position="622"/>
    </location>
</feature>
<dbReference type="InterPro" id="IPR004007">
    <property type="entry name" value="DhaL_dom"/>
</dbReference>
<evidence type="ECO:0000256" key="3">
    <source>
        <dbReference type="ARBA" id="ARBA00008757"/>
    </source>
</evidence>
<proteinExistence type="inferred from homology"/>
<dbReference type="GO" id="GO:0019563">
    <property type="term" value="P:glycerol catabolic process"/>
    <property type="evidence" value="ECO:0007669"/>
    <property type="project" value="TreeGrafter"/>
</dbReference>
<comment type="pathway">
    <text evidence="2">Polyol metabolism; glycerol fermentation; glycerone phosphate from glycerol (oxidative route): step 2/2.</text>
</comment>
<dbReference type="PANTHER" id="PTHR28629:SF4">
    <property type="entry name" value="TRIOKINASE_FMN CYCLASE"/>
    <property type="match status" value="1"/>
</dbReference>
<comment type="catalytic activity">
    <reaction evidence="9">
        <text>D-glyceraldehyde + ATP = D-glyceraldehyde 3-phosphate + ADP + H(+)</text>
        <dbReference type="Rhea" id="RHEA:13941"/>
        <dbReference type="ChEBI" id="CHEBI:15378"/>
        <dbReference type="ChEBI" id="CHEBI:17378"/>
        <dbReference type="ChEBI" id="CHEBI:30616"/>
        <dbReference type="ChEBI" id="CHEBI:59776"/>
        <dbReference type="ChEBI" id="CHEBI:456216"/>
        <dbReference type="EC" id="2.7.1.28"/>
    </reaction>
</comment>
<comment type="similarity">
    <text evidence="3">Belongs to the dihydroxyacetone kinase (DAK) family.</text>
</comment>
<dbReference type="GO" id="GO:0050354">
    <property type="term" value="F:triokinase activity"/>
    <property type="evidence" value="ECO:0007669"/>
    <property type="project" value="UniProtKB-EC"/>
</dbReference>
<evidence type="ECO:0000256" key="4">
    <source>
        <dbReference type="ARBA" id="ARBA00022679"/>
    </source>
</evidence>
<dbReference type="EMBL" id="JANBPY010000562">
    <property type="protein sequence ID" value="KAJ1965866.1"/>
    <property type="molecule type" value="Genomic_DNA"/>
</dbReference>
<dbReference type="OrthoDB" id="1724672at2759"/>
<comment type="caution">
    <text evidence="16">The sequence shown here is derived from an EMBL/GenBank/DDBJ whole genome shotgun (WGS) entry which is preliminary data.</text>
</comment>
<feature type="domain" description="DhaK" evidence="15">
    <location>
        <begin position="12"/>
        <end position="351"/>
    </location>
</feature>
<dbReference type="Pfam" id="PF02734">
    <property type="entry name" value="Dak2"/>
    <property type="match status" value="1"/>
</dbReference>
<feature type="binding site" evidence="12">
    <location>
        <begin position="60"/>
        <end position="63"/>
    </location>
    <ligand>
        <name>substrate</name>
    </ligand>
</feature>
<dbReference type="NCBIfam" id="TIGR02361">
    <property type="entry name" value="dak_ATP"/>
    <property type="match status" value="1"/>
</dbReference>
<dbReference type="InterPro" id="IPR036117">
    <property type="entry name" value="DhaL_dom_sf"/>
</dbReference>
<dbReference type="AlphaFoldDB" id="A0A9W8E723"/>
<evidence type="ECO:0000259" key="14">
    <source>
        <dbReference type="PROSITE" id="PS51480"/>
    </source>
</evidence>
<dbReference type="SMART" id="SM01120">
    <property type="entry name" value="Dak2"/>
    <property type="match status" value="1"/>
</dbReference>
<evidence type="ECO:0000256" key="2">
    <source>
        <dbReference type="ARBA" id="ARBA00004778"/>
    </source>
</evidence>
<evidence type="ECO:0000256" key="1">
    <source>
        <dbReference type="ARBA" id="ARBA00003264"/>
    </source>
</evidence>
<dbReference type="FunFam" id="3.30.1180.20:FF:000001">
    <property type="entry name" value="Dihydroxyacetone kinase 1"/>
    <property type="match status" value="1"/>
</dbReference>
<name>A0A9W8E723_9FUNG</name>
<dbReference type="Pfam" id="PF02733">
    <property type="entry name" value="Dak1"/>
    <property type="match status" value="1"/>
</dbReference>
<feature type="active site" description="Tele-hemiaminal-histidine intermediate" evidence="11">
    <location>
        <position position="230"/>
    </location>
</feature>
<dbReference type="PANTHER" id="PTHR28629">
    <property type="entry name" value="TRIOKINASE/FMN CYCLASE"/>
    <property type="match status" value="1"/>
</dbReference>
<accession>A0A9W8E723</accession>
<feature type="binding site" evidence="12">
    <location>
        <position position="112"/>
    </location>
    <ligand>
        <name>substrate</name>
    </ligand>
</feature>
<gene>
    <name evidence="16" type="ORF">IWQ62_002561</name>
</gene>
<evidence type="ECO:0000259" key="15">
    <source>
        <dbReference type="PROSITE" id="PS51481"/>
    </source>
</evidence>
<dbReference type="SUPFAM" id="SSF101473">
    <property type="entry name" value="DhaL-like"/>
    <property type="match status" value="1"/>
</dbReference>
<evidence type="ECO:0000256" key="12">
    <source>
        <dbReference type="PIRSR" id="PIRSR612734-2"/>
    </source>
</evidence>
<evidence type="ECO:0000256" key="6">
    <source>
        <dbReference type="ARBA" id="ARBA00022777"/>
    </source>
</evidence>
<dbReference type="GO" id="GO:0004371">
    <property type="term" value="F:glycerone kinase activity"/>
    <property type="evidence" value="ECO:0007669"/>
    <property type="project" value="UniProtKB-EC"/>
</dbReference>
<comment type="function">
    <text evidence="1">Catalyzes both the phosphorylation of dihydroxyacetone and of glyceraldehyde.</text>
</comment>
<evidence type="ECO:0000313" key="16">
    <source>
        <dbReference type="EMBL" id="KAJ1965866.1"/>
    </source>
</evidence>
<evidence type="ECO:0000256" key="8">
    <source>
        <dbReference type="ARBA" id="ARBA00022840"/>
    </source>
</evidence>
<feature type="binding site" evidence="12">
    <location>
        <position position="117"/>
    </location>
    <ligand>
        <name>substrate</name>
    </ligand>
</feature>
<sequence length="625" mass="66823">MSVSKAKYLVNDPDHLVTEFLQGLCAAHPFLSLDTPHKVVYRADIDTVKQHQVTVISGGGSGHEPTHAGFVGSGMLSAAVAGQVFASPSSSQILCALHRCASPRYGTLVIVKNYTGDVINFGRAVERARYENFAKDFKMVVVADDVGVNSTDSSDVGRRGLAGTILVHKVAGAAAALGESLDMVYQAAQMVAQNIATMGVSLSTCTVPGTTPGKERQLGSDEVEFGLGIHGEPGFETTPLQSLKTTVNRMLDRILEFPEMHSTLKATSTTPRVVLLVNNLGSTTTLEMYAALREAVLYLRKQSIMVIKVCVGTFMTALTMHGLSLTLFRVPPGSEDMILKYLNHPTHVVGWNPLGDDTLDWDTLTSTTAPPVSQEPQGGFEPSPKSSTTAMVPDSYLTQVWQPAIMRACENVISAEPTITAYDTVWGDADCGLTLKQGATAIQKGFSSATSYTIPMDPQRPDHTIAAISELVEDSMGGTSGGLYGILLDSLAAHIQTAHQDHSIDTERGLSLGDWAHCLRAALSTLQQYTTARRGHRTLMDVLIPFVEALESAVADGTTTNLEGLQRAVEAARLGVEATKTMVPRRGRATYIGGQAGGDLDKYSIPDPGAYGLYKLFEGLSQAFD</sequence>
<dbReference type="InterPro" id="IPR004006">
    <property type="entry name" value="DhaK_dom"/>
</dbReference>
<dbReference type="Gene3D" id="1.25.40.340">
    <property type="match status" value="1"/>
</dbReference>
<evidence type="ECO:0008006" key="18">
    <source>
        <dbReference type="Google" id="ProtNLM"/>
    </source>
</evidence>
<keyword evidence="7" id="KW-0319">Glycerol metabolism</keyword>
<dbReference type="InterPro" id="IPR012734">
    <property type="entry name" value="DhaK_ATP"/>
</dbReference>